<gene>
    <name evidence="1" type="ORF">HaLaN_07142</name>
</gene>
<organism evidence="1 2">
    <name type="scientific">Haematococcus lacustris</name>
    <name type="common">Green alga</name>
    <name type="synonym">Haematococcus pluvialis</name>
    <dbReference type="NCBI Taxonomy" id="44745"/>
    <lineage>
        <taxon>Eukaryota</taxon>
        <taxon>Viridiplantae</taxon>
        <taxon>Chlorophyta</taxon>
        <taxon>core chlorophytes</taxon>
        <taxon>Chlorophyceae</taxon>
        <taxon>CS clade</taxon>
        <taxon>Chlamydomonadales</taxon>
        <taxon>Haematococcaceae</taxon>
        <taxon>Haematococcus</taxon>
    </lineage>
</organism>
<proteinExistence type="predicted"/>
<evidence type="ECO:0000313" key="2">
    <source>
        <dbReference type="Proteomes" id="UP000485058"/>
    </source>
</evidence>
<keyword evidence="2" id="KW-1185">Reference proteome</keyword>
<dbReference type="AlphaFoldDB" id="A0A699Z7W3"/>
<feature type="non-terminal residue" evidence="1">
    <location>
        <position position="169"/>
    </location>
</feature>
<feature type="non-terminal residue" evidence="1">
    <location>
        <position position="1"/>
    </location>
</feature>
<reference evidence="1 2" key="1">
    <citation type="submission" date="2020-02" db="EMBL/GenBank/DDBJ databases">
        <title>Draft genome sequence of Haematococcus lacustris strain NIES-144.</title>
        <authorList>
            <person name="Morimoto D."/>
            <person name="Nakagawa S."/>
            <person name="Yoshida T."/>
            <person name="Sawayama S."/>
        </authorList>
    </citation>
    <scope>NUCLEOTIDE SEQUENCE [LARGE SCALE GENOMIC DNA]</scope>
    <source>
        <strain evidence="1 2">NIES-144</strain>
    </source>
</reference>
<dbReference type="Proteomes" id="UP000485058">
    <property type="component" value="Unassembled WGS sequence"/>
</dbReference>
<dbReference type="PANTHER" id="PTHR34407">
    <property type="entry name" value="EXPRESSED PROTEIN"/>
    <property type="match status" value="1"/>
</dbReference>
<comment type="caution">
    <text evidence="1">The sequence shown here is derived from an EMBL/GenBank/DDBJ whole genome shotgun (WGS) entry which is preliminary data.</text>
</comment>
<accession>A0A699Z7W3</accession>
<evidence type="ECO:0000313" key="1">
    <source>
        <dbReference type="EMBL" id="GFH11612.1"/>
    </source>
</evidence>
<name>A0A699Z7W3_HAELA</name>
<protein>
    <submittedName>
        <fullName evidence="1">Uncharacterized protein</fullName>
    </submittedName>
</protein>
<dbReference type="EMBL" id="BLLF01000418">
    <property type="protein sequence ID" value="GFH11612.1"/>
    <property type="molecule type" value="Genomic_DNA"/>
</dbReference>
<sequence length="169" mass="18057">MAAGVPGFNVSRTRGDVNGVTEAPEVDAQLKGNVFYWDVVHPEGHTGHRAMADLAVHLLADAARAVTKHRHYNHTADLARAAAPLPPPMIPGNWESTTDKCFIGDMLQAAVLPPPTPAAANTAFQWLNDQPAHKRAKWGLVATQPGASIDFKIDTTTPAKSNVEAAELQ</sequence>
<dbReference type="PANTHER" id="PTHR34407:SF1">
    <property type="entry name" value="SGNH HYDROLASE-TYPE ESTERASE DOMAIN-CONTAINING PROTEIN"/>
    <property type="match status" value="1"/>
</dbReference>